<dbReference type="EMBL" id="KY523104">
    <property type="protein sequence ID" value="QKU35342.1"/>
    <property type="molecule type" value="Genomic_DNA"/>
</dbReference>
<dbReference type="RefSeq" id="YP_010782002.1">
    <property type="nucleotide sequence ID" value="NC_075039.1"/>
</dbReference>
<reference evidence="1" key="2">
    <citation type="journal article" date="2018" name="Nat. Commun.">
        <title>Tailed giant Tupanvirus possesses the most complete translational apparatus of the known virosphere.</title>
        <authorList>
            <person name="Abrahao J."/>
            <person name="Silva L."/>
            <person name="Silva L.S."/>
            <person name="Khalil J.Y.B."/>
            <person name="Rodrigues R."/>
            <person name="Arantes T."/>
            <person name="Assis F."/>
            <person name="Boratto P."/>
            <person name="Andrade M."/>
            <person name="Kroon E.G."/>
            <person name="Ribeiro B."/>
            <person name="Bergier I."/>
            <person name="Seligmann H."/>
            <person name="Ghigo E."/>
            <person name="Colson P."/>
            <person name="Levasseur A."/>
            <person name="Kroemer G."/>
            <person name="Raoult D."/>
            <person name="La Scola B."/>
        </authorList>
    </citation>
    <scope>NUCLEOTIDE SEQUENCE [LARGE SCALE GENOMIC DNA]</scope>
    <source>
        <strain evidence="1">Soda lake</strain>
    </source>
</reference>
<sequence>MTDTHIICNRPFPITETKYFDDGKFETKYLYTSYCKGKLILINDEYLVCDNCGCAEFIMNILPESNKCV</sequence>
<protein>
    <submittedName>
        <fullName evidence="1">Putative orfan</fullName>
    </submittedName>
</protein>
<evidence type="ECO:0000313" key="1">
    <source>
        <dbReference type="EMBL" id="QKU35342.1"/>
    </source>
</evidence>
<name>A0A6N1NZK8_9VIRU</name>
<dbReference type="GeneID" id="80518766"/>
<dbReference type="KEGG" id="vg:80518766"/>
<proteinExistence type="predicted"/>
<accession>A0A6N1NZK8</accession>
<organism evidence="1">
    <name type="scientific">Tupanvirus soda lake</name>
    <dbReference type="NCBI Taxonomy" id="2126985"/>
    <lineage>
        <taxon>Viruses</taxon>
        <taxon>Varidnaviria</taxon>
        <taxon>Bamfordvirae</taxon>
        <taxon>Nucleocytoviricota</taxon>
        <taxon>Megaviricetes</taxon>
        <taxon>Imitervirales</taxon>
        <taxon>Mimiviridae</taxon>
        <taxon>Megamimivirinae</taxon>
        <taxon>Tupanvirus</taxon>
        <taxon>Tupanvirus salinum</taxon>
    </lineage>
</organism>
<reference evidence="1" key="1">
    <citation type="submission" date="2017-01" db="EMBL/GenBank/DDBJ databases">
        <authorList>
            <person name="Assis F.L."/>
            <person name="Abrahao J.S."/>
            <person name="Silva L."/>
            <person name="Khalil J.B."/>
            <person name="Rodrigues R."/>
            <person name="Silva L.S."/>
            <person name="Arantes T."/>
            <person name="Boratto P."/>
            <person name="Andrade M."/>
            <person name="Kroon E.G."/>
            <person name="Ribeiro B."/>
            <person name="Bergier I."/>
            <person name="Seligmann H."/>
            <person name="Ghigo E."/>
            <person name="Colson P."/>
            <person name="Levasseur A."/>
            <person name="Raoult D."/>
            <person name="Scola B.L."/>
        </authorList>
    </citation>
    <scope>NUCLEOTIDE SEQUENCE</scope>
    <source>
        <strain evidence="1">Soda lake</strain>
    </source>
</reference>